<accession>T1ERE8</accession>
<reference evidence="14" key="3">
    <citation type="submission" date="2015-06" db="UniProtKB">
        <authorList>
            <consortium name="EnsemblMetazoa"/>
        </authorList>
    </citation>
    <scope>IDENTIFICATION</scope>
</reference>
<dbReference type="HOGENOM" id="CLU_366124_0_0_1"/>
<sequence>MQTDQVFTGVASKSGRIAGNALVLYVFSCRSDRLVSSLFIVVLAVVDLTTCLLVIPVTAYLEYVSLNISNDFLCKFYYFFLCTTILYSTFVMVAIAVDRYFCLCHPWRQAVTKLRAKILLAVLAIFSSVHGCAIACMNGVYHDDPDLENFQNHLKVTNCSDSATREQLLNETLFQRPDFATLACIPKIREGTNQLILVISSELCGDSFNLIGPTVQFVYKRIMFAIFGLSVLAVFILYIAIYRSVTARRVRRMRNRRLGTQPTLIVAFPKQSISVVPGDESNTQSDKFGVGKVTNVSSSSVTTSRNGPFKSNLIYKLRNRKHHEPLTKKRRYNSETIYEKLLDANRNYCPCPSRNLADNNVSELKEKASADDGANSHATILTLNCISATNKTSNLTAKNRPKNKIDDEIEIDDNYKSVGDKKQLNAEPANRNAADGRCNDGDNNIRKSRTFDGVPYEKSTNNNITHYNKNNNNVNFNSNNNNNVIFNNNNDNNTVNFNNNNNNNVNINNNNNDNNTVNFNNNNNNNVNFDNKINNDVNPNSTTNDKVISSNTSNSLTDVTTCKHVDVISSSDENIAITSIRPRNYHKKEKTLNHEVCQTTSPNQLKSLTTVTTKPITIVVSNHACNNENVCNNDSNNTTSTAVANTNKIILNNNICNRPSLATTTAAAATTQATKPTSLEIHVSENMKIAFMLFIVTVVFVLSFLPAILILLQILPFQPFLFYVYFINNLSNPVIYSFLNVNFRNKLKQLLCFKKKQNIAKK</sequence>
<dbReference type="Pfam" id="PF00001">
    <property type="entry name" value="7tm_1"/>
    <property type="match status" value="1"/>
</dbReference>
<evidence type="ECO:0000313" key="13">
    <source>
        <dbReference type="EMBL" id="ESO02137.1"/>
    </source>
</evidence>
<dbReference type="KEGG" id="hro:HELRODRAFT_161373"/>
<keyword evidence="4 11" id="KW-1133">Transmembrane helix</keyword>
<evidence type="ECO:0000256" key="9">
    <source>
        <dbReference type="RuleBase" id="RU000688"/>
    </source>
</evidence>
<organism evidence="14 15">
    <name type="scientific">Helobdella robusta</name>
    <name type="common">Californian leech</name>
    <dbReference type="NCBI Taxonomy" id="6412"/>
    <lineage>
        <taxon>Eukaryota</taxon>
        <taxon>Metazoa</taxon>
        <taxon>Spiralia</taxon>
        <taxon>Lophotrochozoa</taxon>
        <taxon>Annelida</taxon>
        <taxon>Clitellata</taxon>
        <taxon>Hirudinea</taxon>
        <taxon>Rhynchobdellida</taxon>
        <taxon>Glossiphoniidae</taxon>
        <taxon>Helobdella</taxon>
    </lineage>
</organism>
<dbReference type="PRINTS" id="PR00237">
    <property type="entry name" value="GPCRRHODOPSN"/>
</dbReference>
<dbReference type="EMBL" id="KB096742">
    <property type="protein sequence ID" value="ESO02137.1"/>
    <property type="molecule type" value="Genomic_DNA"/>
</dbReference>
<evidence type="ECO:0000256" key="5">
    <source>
        <dbReference type="ARBA" id="ARBA00023040"/>
    </source>
</evidence>
<keyword evidence="5 9" id="KW-0297">G-protein coupled receptor</keyword>
<dbReference type="GeneID" id="20199148"/>
<gene>
    <name evidence="14" type="primary">20199148</name>
    <name evidence="13" type="ORF">HELRODRAFT_161373</name>
</gene>
<dbReference type="OrthoDB" id="5969463at2759"/>
<protein>
    <recommendedName>
        <fullName evidence="12">G-protein coupled receptors family 1 profile domain-containing protein</fullName>
    </recommendedName>
</protein>
<evidence type="ECO:0000313" key="15">
    <source>
        <dbReference type="Proteomes" id="UP000015101"/>
    </source>
</evidence>
<dbReference type="PROSITE" id="PS50262">
    <property type="entry name" value="G_PROTEIN_RECEP_F1_2"/>
    <property type="match status" value="1"/>
</dbReference>
<feature type="transmembrane region" description="Helical" evidence="11">
    <location>
        <begin position="720"/>
        <end position="739"/>
    </location>
</feature>
<dbReference type="CTD" id="20199148"/>
<evidence type="ECO:0000256" key="8">
    <source>
        <dbReference type="ARBA" id="ARBA00023224"/>
    </source>
</evidence>
<evidence type="ECO:0000256" key="7">
    <source>
        <dbReference type="ARBA" id="ARBA00023170"/>
    </source>
</evidence>
<evidence type="ECO:0000256" key="2">
    <source>
        <dbReference type="ARBA" id="ARBA00022475"/>
    </source>
</evidence>
<comment type="subcellular location">
    <subcellularLocation>
        <location evidence="1">Cell membrane</location>
        <topology evidence="1">Multi-pass membrane protein</topology>
    </subcellularLocation>
</comment>
<evidence type="ECO:0000256" key="3">
    <source>
        <dbReference type="ARBA" id="ARBA00022692"/>
    </source>
</evidence>
<evidence type="ECO:0000256" key="6">
    <source>
        <dbReference type="ARBA" id="ARBA00023136"/>
    </source>
</evidence>
<feature type="transmembrane region" description="Helical" evidence="11">
    <location>
        <begin position="38"/>
        <end position="61"/>
    </location>
</feature>
<dbReference type="OMA" id="MPMEIAD"/>
<reference evidence="13 15" key="2">
    <citation type="journal article" date="2013" name="Nature">
        <title>Insights into bilaterian evolution from three spiralian genomes.</title>
        <authorList>
            <person name="Simakov O."/>
            <person name="Marletaz F."/>
            <person name="Cho S.J."/>
            <person name="Edsinger-Gonzales E."/>
            <person name="Havlak P."/>
            <person name="Hellsten U."/>
            <person name="Kuo D.H."/>
            <person name="Larsson T."/>
            <person name="Lv J."/>
            <person name="Arendt D."/>
            <person name="Savage R."/>
            <person name="Osoegawa K."/>
            <person name="de Jong P."/>
            <person name="Grimwood J."/>
            <person name="Chapman J.A."/>
            <person name="Shapiro H."/>
            <person name="Aerts A."/>
            <person name="Otillar R.P."/>
            <person name="Terry A.Y."/>
            <person name="Boore J.L."/>
            <person name="Grigoriev I.V."/>
            <person name="Lindberg D.R."/>
            <person name="Seaver E.C."/>
            <person name="Weisblat D.A."/>
            <person name="Putnam N.H."/>
            <person name="Rokhsar D.S."/>
        </authorList>
    </citation>
    <scope>NUCLEOTIDE SEQUENCE</scope>
</reference>
<reference evidence="15" key="1">
    <citation type="submission" date="2012-12" db="EMBL/GenBank/DDBJ databases">
        <authorList>
            <person name="Hellsten U."/>
            <person name="Grimwood J."/>
            <person name="Chapman J.A."/>
            <person name="Shapiro H."/>
            <person name="Aerts A."/>
            <person name="Otillar R.P."/>
            <person name="Terry A.Y."/>
            <person name="Boore J.L."/>
            <person name="Simakov O."/>
            <person name="Marletaz F."/>
            <person name="Cho S.-J."/>
            <person name="Edsinger-Gonzales E."/>
            <person name="Havlak P."/>
            <person name="Kuo D.-H."/>
            <person name="Larsson T."/>
            <person name="Lv J."/>
            <person name="Arendt D."/>
            <person name="Savage R."/>
            <person name="Osoegawa K."/>
            <person name="de Jong P."/>
            <person name="Lindberg D.R."/>
            <person name="Seaver E.C."/>
            <person name="Weisblat D.A."/>
            <person name="Putnam N.H."/>
            <person name="Grigoriev I.V."/>
            <person name="Rokhsar D.S."/>
        </authorList>
    </citation>
    <scope>NUCLEOTIDE SEQUENCE</scope>
</reference>
<feature type="transmembrane region" description="Helical" evidence="11">
    <location>
        <begin position="76"/>
        <end position="97"/>
    </location>
</feature>
<keyword evidence="6 11" id="KW-0472">Membrane</keyword>
<dbReference type="Gene3D" id="1.20.1070.10">
    <property type="entry name" value="Rhodopsin 7-helix transmembrane proteins"/>
    <property type="match status" value="2"/>
</dbReference>
<keyword evidence="15" id="KW-1185">Reference proteome</keyword>
<evidence type="ECO:0000256" key="4">
    <source>
        <dbReference type="ARBA" id="ARBA00022989"/>
    </source>
</evidence>
<feature type="region of interest" description="Disordered" evidence="10">
    <location>
        <begin position="425"/>
        <end position="444"/>
    </location>
</feature>
<name>T1ERE8_HELRO</name>
<dbReference type="GO" id="GO:0007218">
    <property type="term" value="P:neuropeptide signaling pathway"/>
    <property type="evidence" value="ECO:0000318"/>
    <property type="project" value="GO_Central"/>
</dbReference>
<dbReference type="EnsemblMetazoa" id="HelroT161373">
    <property type="protein sequence ID" value="HelroP161373"/>
    <property type="gene ID" value="HelroG161373"/>
</dbReference>
<comment type="similarity">
    <text evidence="9">Belongs to the G-protein coupled receptor 1 family.</text>
</comment>
<dbReference type="AlphaFoldDB" id="T1ERE8"/>
<evidence type="ECO:0000256" key="10">
    <source>
        <dbReference type="SAM" id="MobiDB-lite"/>
    </source>
</evidence>
<evidence type="ECO:0000256" key="11">
    <source>
        <dbReference type="SAM" id="Phobius"/>
    </source>
</evidence>
<feature type="transmembrane region" description="Helical" evidence="11">
    <location>
        <begin position="118"/>
        <end position="141"/>
    </location>
</feature>
<dbReference type="InterPro" id="IPR017452">
    <property type="entry name" value="GPCR_Rhodpsn_7TM"/>
</dbReference>
<dbReference type="InterPro" id="IPR000276">
    <property type="entry name" value="GPCR_Rhodpsn"/>
</dbReference>
<keyword evidence="7 9" id="KW-0675">Receptor</keyword>
<proteinExistence type="inferred from homology"/>
<feature type="domain" description="G-protein coupled receptors family 1 profile" evidence="12">
    <location>
        <begin position="19"/>
        <end position="268"/>
    </location>
</feature>
<dbReference type="GO" id="GO:0005886">
    <property type="term" value="C:plasma membrane"/>
    <property type="evidence" value="ECO:0000318"/>
    <property type="project" value="GO_Central"/>
</dbReference>
<keyword evidence="3 9" id="KW-0812">Transmembrane</keyword>
<dbReference type="PANTHER" id="PTHR24230:SF158">
    <property type="entry name" value="G-PROTEIN COUPLED RECEPTORS FAMILY 1 PROFILE DOMAIN-CONTAINING PROTEIN"/>
    <property type="match status" value="1"/>
</dbReference>
<dbReference type="Proteomes" id="UP000015101">
    <property type="component" value="Unassembled WGS sequence"/>
</dbReference>
<keyword evidence="8 9" id="KW-0807">Transducer</keyword>
<dbReference type="RefSeq" id="XP_009019545.1">
    <property type="nucleotide sequence ID" value="XM_009021297.1"/>
</dbReference>
<dbReference type="eggNOG" id="KOG3656">
    <property type="taxonomic scope" value="Eukaryota"/>
</dbReference>
<dbReference type="GO" id="GO:0008528">
    <property type="term" value="F:G protein-coupled peptide receptor activity"/>
    <property type="evidence" value="ECO:0000318"/>
    <property type="project" value="GO_Central"/>
</dbReference>
<dbReference type="FunFam" id="1.20.1070.10:FF:001200">
    <property type="entry name" value="Uncharacterized protein"/>
    <property type="match status" value="1"/>
</dbReference>
<feature type="transmembrane region" description="Helical" evidence="11">
    <location>
        <begin position="222"/>
        <end position="245"/>
    </location>
</feature>
<feature type="transmembrane region" description="Helical" evidence="11">
    <location>
        <begin position="689"/>
        <end position="714"/>
    </location>
</feature>
<dbReference type="EMBL" id="AMQM01000805">
    <property type="status" value="NOT_ANNOTATED_CDS"/>
    <property type="molecule type" value="Genomic_DNA"/>
</dbReference>
<evidence type="ECO:0000259" key="12">
    <source>
        <dbReference type="PROSITE" id="PS50262"/>
    </source>
</evidence>
<dbReference type="PANTHER" id="PTHR24230">
    <property type="entry name" value="G-PROTEIN COUPLED RECEPTOR"/>
    <property type="match status" value="1"/>
</dbReference>
<dbReference type="CDD" id="cd00637">
    <property type="entry name" value="7tm_classA_rhodopsin-like"/>
    <property type="match status" value="2"/>
</dbReference>
<keyword evidence="2" id="KW-1003">Cell membrane</keyword>
<dbReference type="PROSITE" id="PS00237">
    <property type="entry name" value="G_PROTEIN_RECEP_F1_1"/>
    <property type="match status" value="1"/>
</dbReference>
<evidence type="ECO:0000313" key="14">
    <source>
        <dbReference type="EnsemblMetazoa" id="HelroP161373"/>
    </source>
</evidence>
<dbReference type="SUPFAM" id="SSF81321">
    <property type="entry name" value="Family A G protein-coupled receptor-like"/>
    <property type="match status" value="1"/>
</dbReference>
<evidence type="ECO:0000256" key="1">
    <source>
        <dbReference type="ARBA" id="ARBA00004651"/>
    </source>
</evidence>
<dbReference type="InParanoid" id="T1ERE8"/>